<evidence type="ECO:0000313" key="2">
    <source>
        <dbReference type="Proteomes" id="UP001189429"/>
    </source>
</evidence>
<sequence length="126" mass="13303">MAVAAGSVALTEMRTCDTAAYAACSSPWKEEGGSEYMVLVEVFGAHVCCLGGPAKQLCHAPSCLRARQRTTYVKTAVWRPRAPAVAEWKEGGDVMRMGMGKKSRIAYLASIAVPLGAQSVSCSTTS</sequence>
<keyword evidence="2" id="KW-1185">Reference proteome</keyword>
<reference evidence="1" key="1">
    <citation type="submission" date="2023-10" db="EMBL/GenBank/DDBJ databases">
        <authorList>
            <person name="Chen Y."/>
            <person name="Shah S."/>
            <person name="Dougan E. K."/>
            <person name="Thang M."/>
            <person name="Chan C."/>
        </authorList>
    </citation>
    <scope>NUCLEOTIDE SEQUENCE [LARGE SCALE GENOMIC DNA]</scope>
</reference>
<proteinExistence type="predicted"/>
<accession>A0ABN9PDK8</accession>
<protein>
    <submittedName>
        <fullName evidence="1">Uncharacterized protein</fullName>
    </submittedName>
</protein>
<gene>
    <name evidence="1" type="ORF">PCOR1329_LOCUS1471</name>
</gene>
<dbReference type="EMBL" id="CAUYUJ010000359">
    <property type="protein sequence ID" value="CAK0790107.1"/>
    <property type="molecule type" value="Genomic_DNA"/>
</dbReference>
<name>A0ABN9PDK8_9DINO</name>
<evidence type="ECO:0000313" key="1">
    <source>
        <dbReference type="EMBL" id="CAK0790107.1"/>
    </source>
</evidence>
<organism evidence="1 2">
    <name type="scientific">Prorocentrum cordatum</name>
    <dbReference type="NCBI Taxonomy" id="2364126"/>
    <lineage>
        <taxon>Eukaryota</taxon>
        <taxon>Sar</taxon>
        <taxon>Alveolata</taxon>
        <taxon>Dinophyceae</taxon>
        <taxon>Prorocentrales</taxon>
        <taxon>Prorocentraceae</taxon>
        <taxon>Prorocentrum</taxon>
    </lineage>
</organism>
<dbReference type="Proteomes" id="UP001189429">
    <property type="component" value="Unassembled WGS sequence"/>
</dbReference>
<comment type="caution">
    <text evidence="1">The sequence shown here is derived from an EMBL/GenBank/DDBJ whole genome shotgun (WGS) entry which is preliminary data.</text>
</comment>